<keyword evidence="1" id="KW-0732">Signal</keyword>
<keyword evidence="3" id="KW-1185">Reference proteome</keyword>
<sequence length="300" mass="32822">MKMMMQTILPLLCLGASASCVSAADWVRGALFIPGLPDGVFISCSGEDALKADACPAYYPGQAQVVAPGRDEVFIKVSNGIDLSFSGPGEFGFERLEQIRPSGEEASRSRTIIGLRSGNLLLDSRQLNDESFLIVELPMGRLHVERALFSIDIRFDERSEIYDFRIVSADGVVRFSDHQGAQYYANEAQMLSGAGTSYAPSLEISDITRRVREHFIDYEARSQTVFAGEEIDLGFAEVYAPIQTAERGVIEAPVSDAGEDPIVIEYLPHPRPLVPHQAKSGLISAAYAKFLLRTKEPAAE</sequence>
<gene>
    <name evidence="2" type="ordered locus">Caka_1861</name>
</gene>
<dbReference type="PROSITE" id="PS51257">
    <property type="entry name" value="PROKAR_LIPOPROTEIN"/>
    <property type="match status" value="1"/>
</dbReference>
<dbReference type="KEGG" id="caa:Caka_1861"/>
<evidence type="ECO:0000313" key="3">
    <source>
        <dbReference type="Proteomes" id="UP000000925"/>
    </source>
</evidence>
<dbReference type="Proteomes" id="UP000000925">
    <property type="component" value="Chromosome"/>
</dbReference>
<evidence type="ECO:0008006" key="4">
    <source>
        <dbReference type="Google" id="ProtNLM"/>
    </source>
</evidence>
<feature type="signal peptide" evidence="1">
    <location>
        <begin position="1"/>
        <end position="23"/>
    </location>
</feature>
<name>D5EKD0_CORAD</name>
<dbReference type="EMBL" id="CP001998">
    <property type="protein sequence ID" value="ADE54879.1"/>
    <property type="molecule type" value="Genomic_DNA"/>
</dbReference>
<reference evidence="2 3" key="1">
    <citation type="journal article" date="2010" name="Stand. Genomic Sci.">
        <title>Complete genome sequence of Coraliomargarita akajimensis type strain (04OKA010-24).</title>
        <authorList>
            <person name="Mavromatis K."/>
            <person name="Abt B."/>
            <person name="Brambilla E."/>
            <person name="Lapidus A."/>
            <person name="Copeland A."/>
            <person name="Deshpande S."/>
            <person name="Nolan M."/>
            <person name="Lucas S."/>
            <person name="Tice H."/>
            <person name="Cheng J.F."/>
            <person name="Han C."/>
            <person name="Detter J.C."/>
            <person name="Woyke T."/>
            <person name="Goodwin L."/>
            <person name="Pitluck S."/>
            <person name="Held B."/>
            <person name="Brettin T."/>
            <person name="Tapia R."/>
            <person name="Ivanova N."/>
            <person name="Mikhailova N."/>
            <person name="Pati A."/>
            <person name="Liolios K."/>
            <person name="Chen A."/>
            <person name="Palaniappan K."/>
            <person name="Land M."/>
            <person name="Hauser L."/>
            <person name="Chang Y.J."/>
            <person name="Jeffries C.D."/>
            <person name="Rohde M."/>
            <person name="Goker M."/>
            <person name="Bristow J."/>
            <person name="Eisen J.A."/>
            <person name="Markowitz V."/>
            <person name="Hugenholtz P."/>
            <person name="Klenk H.P."/>
            <person name="Kyrpides N.C."/>
        </authorList>
    </citation>
    <scope>NUCLEOTIDE SEQUENCE [LARGE SCALE GENOMIC DNA]</scope>
    <source>
        <strain evidence="3">DSM 45221 / IAM 15411 / JCM 23193 / KCTC 12865</strain>
    </source>
</reference>
<feature type="chain" id="PRO_5003071240" description="FecR protein domain-containing protein" evidence="1">
    <location>
        <begin position="24"/>
        <end position="300"/>
    </location>
</feature>
<dbReference type="AlphaFoldDB" id="D5EKD0"/>
<evidence type="ECO:0000313" key="2">
    <source>
        <dbReference type="EMBL" id="ADE54879.1"/>
    </source>
</evidence>
<protein>
    <recommendedName>
        <fullName evidence="4">FecR protein domain-containing protein</fullName>
    </recommendedName>
</protein>
<proteinExistence type="predicted"/>
<dbReference type="HOGENOM" id="CLU_926564_0_0_0"/>
<organism evidence="2 3">
    <name type="scientific">Coraliomargarita akajimensis (strain DSM 45221 / IAM 15411 / JCM 23193 / KCTC 12865 / 04OKA010-24)</name>
    <dbReference type="NCBI Taxonomy" id="583355"/>
    <lineage>
        <taxon>Bacteria</taxon>
        <taxon>Pseudomonadati</taxon>
        <taxon>Verrucomicrobiota</taxon>
        <taxon>Opitutia</taxon>
        <taxon>Puniceicoccales</taxon>
        <taxon>Coraliomargaritaceae</taxon>
        <taxon>Coraliomargarita</taxon>
    </lineage>
</organism>
<evidence type="ECO:0000256" key="1">
    <source>
        <dbReference type="SAM" id="SignalP"/>
    </source>
</evidence>
<dbReference type="STRING" id="583355.Caka_1861"/>
<accession>D5EKD0</accession>